<evidence type="ECO:0000313" key="3">
    <source>
        <dbReference type="EMBL" id="KAL2322635.1"/>
    </source>
</evidence>
<dbReference type="PANTHER" id="PTHR36766">
    <property type="entry name" value="PLANT BROAD-SPECTRUM MILDEW RESISTANCE PROTEIN RPW8"/>
    <property type="match status" value="1"/>
</dbReference>
<keyword evidence="4" id="KW-1185">Reference proteome</keyword>
<keyword evidence="1" id="KW-0611">Plant defense</keyword>
<gene>
    <name evidence="3" type="ORF">Fmac_027014</name>
</gene>
<dbReference type="AlphaFoldDB" id="A0ABD1LGI7"/>
<evidence type="ECO:0000259" key="2">
    <source>
        <dbReference type="Pfam" id="PF00931"/>
    </source>
</evidence>
<protein>
    <recommendedName>
        <fullName evidence="2">NB-ARC domain-containing protein</fullName>
    </recommendedName>
</protein>
<dbReference type="SUPFAM" id="SSF52540">
    <property type="entry name" value="P-loop containing nucleoside triphosphate hydrolases"/>
    <property type="match status" value="1"/>
</dbReference>
<name>A0ABD1LGI7_9FABA</name>
<sequence length="367" mass="42070">MASDIAEMFKQNFLEFVQDNDQLKLSPTITSILADIKTEFTENEGYWSPPPVESLSYFYQLDHILSECQANKRSLLSRLDPVQRSIERTLNDIKGNLIQTRDNIMQKINTDTAYSTSKLFSSSMYPTRKDAPMSGVFEEEIEKIVTWLEPNDGFKAIGVHGMCGTGKTTLVKMVLDDQRVKKKFMNRILWVCLYDLTSVEEMDIRIVKEMLAQLDDDPDLLMEEPEDGSLVERLYDKLKIKGGRYLIVLDGVWHYNKWFNNLYDDVNGAETKRLLFSHALPKEGSGCAVIVTSRQKEVTNVLVNGKNLIHLKPWDDEKLKEFVKQCLAKEGKSEMSQKKIDLIAYHCHGLPLVAEFLSGWIAEQIPD</sequence>
<dbReference type="EMBL" id="JBGMDY010000009">
    <property type="protein sequence ID" value="KAL2322635.1"/>
    <property type="molecule type" value="Genomic_DNA"/>
</dbReference>
<evidence type="ECO:0000256" key="1">
    <source>
        <dbReference type="ARBA" id="ARBA00022821"/>
    </source>
</evidence>
<dbReference type="InterPro" id="IPR027417">
    <property type="entry name" value="P-loop_NTPase"/>
</dbReference>
<comment type="caution">
    <text evidence="3">The sequence shown here is derived from an EMBL/GenBank/DDBJ whole genome shotgun (WGS) entry which is preliminary data.</text>
</comment>
<organism evidence="3 4">
    <name type="scientific">Flemingia macrophylla</name>
    <dbReference type="NCBI Taxonomy" id="520843"/>
    <lineage>
        <taxon>Eukaryota</taxon>
        <taxon>Viridiplantae</taxon>
        <taxon>Streptophyta</taxon>
        <taxon>Embryophyta</taxon>
        <taxon>Tracheophyta</taxon>
        <taxon>Spermatophyta</taxon>
        <taxon>Magnoliopsida</taxon>
        <taxon>eudicotyledons</taxon>
        <taxon>Gunneridae</taxon>
        <taxon>Pentapetalae</taxon>
        <taxon>rosids</taxon>
        <taxon>fabids</taxon>
        <taxon>Fabales</taxon>
        <taxon>Fabaceae</taxon>
        <taxon>Papilionoideae</taxon>
        <taxon>50 kb inversion clade</taxon>
        <taxon>NPAAA clade</taxon>
        <taxon>indigoferoid/millettioid clade</taxon>
        <taxon>Phaseoleae</taxon>
        <taxon>Flemingia</taxon>
    </lineage>
</organism>
<accession>A0ABD1LGI7</accession>
<feature type="domain" description="NB-ARC" evidence="2">
    <location>
        <begin position="138"/>
        <end position="312"/>
    </location>
</feature>
<proteinExistence type="predicted"/>
<dbReference type="GO" id="GO:0006952">
    <property type="term" value="P:defense response"/>
    <property type="evidence" value="ECO:0007669"/>
    <property type="project" value="UniProtKB-KW"/>
</dbReference>
<evidence type="ECO:0000313" key="4">
    <source>
        <dbReference type="Proteomes" id="UP001603857"/>
    </source>
</evidence>
<reference evidence="3 4" key="1">
    <citation type="submission" date="2024-08" db="EMBL/GenBank/DDBJ databases">
        <title>Insights into the chromosomal genome structure of Flemingia macrophylla.</title>
        <authorList>
            <person name="Ding Y."/>
            <person name="Zhao Y."/>
            <person name="Bi W."/>
            <person name="Wu M."/>
            <person name="Zhao G."/>
            <person name="Gong Y."/>
            <person name="Li W."/>
            <person name="Zhang P."/>
        </authorList>
    </citation>
    <scope>NUCLEOTIDE SEQUENCE [LARGE SCALE GENOMIC DNA]</scope>
    <source>
        <strain evidence="3">DYQJB</strain>
        <tissue evidence="3">Leaf</tissue>
    </source>
</reference>
<dbReference type="Gene3D" id="3.40.50.300">
    <property type="entry name" value="P-loop containing nucleotide triphosphate hydrolases"/>
    <property type="match status" value="1"/>
</dbReference>
<dbReference type="Pfam" id="PF00931">
    <property type="entry name" value="NB-ARC"/>
    <property type="match status" value="1"/>
</dbReference>
<dbReference type="Proteomes" id="UP001603857">
    <property type="component" value="Unassembled WGS sequence"/>
</dbReference>
<dbReference type="InterPro" id="IPR002182">
    <property type="entry name" value="NB-ARC"/>
</dbReference>
<dbReference type="PRINTS" id="PR00364">
    <property type="entry name" value="DISEASERSIST"/>
</dbReference>